<feature type="region of interest" description="Disordered" evidence="2">
    <location>
        <begin position="1"/>
        <end position="25"/>
    </location>
</feature>
<evidence type="ECO:0000256" key="2">
    <source>
        <dbReference type="SAM" id="MobiDB-lite"/>
    </source>
</evidence>
<feature type="coiled-coil region" evidence="1">
    <location>
        <begin position="107"/>
        <end position="143"/>
    </location>
</feature>
<dbReference type="EMBL" id="CAXAMM010044405">
    <property type="protein sequence ID" value="CAK9114561.1"/>
    <property type="molecule type" value="Genomic_DNA"/>
</dbReference>
<keyword evidence="4" id="KW-1185">Reference proteome</keyword>
<comment type="caution">
    <text evidence="3">The sequence shown here is derived from an EMBL/GenBank/DDBJ whole genome shotgun (WGS) entry which is preliminary data.</text>
</comment>
<evidence type="ECO:0008006" key="5">
    <source>
        <dbReference type="Google" id="ProtNLM"/>
    </source>
</evidence>
<accession>A0ABP0SQA2</accession>
<evidence type="ECO:0000313" key="3">
    <source>
        <dbReference type="EMBL" id="CAK9114561.1"/>
    </source>
</evidence>
<protein>
    <recommendedName>
        <fullName evidence="5">Tubulin-specific chaperone A</fullName>
    </recommendedName>
</protein>
<dbReference type="Proteomes" id="UP001642464">
    <property type="component" value="Unassembled WGS sequence"/>
</dbReference>
<name>A0ABP0SQA2_9DINO</name>
<keyword evidence="1" id="KW-0175">Coiled coil</keyword>
<organism evidence="3 4">
    <name type="scientific">Durusdinium trenchii</name>
    <dbReference type="NCBI Taxonomy" id="1381693"/>
    <lineage>
        <taxon>Eukaryota</taxon>
        <taxon>Sar</taxon>
        <taxon>Alveolata</taxon>
        <taxon>Dinophyceae</taxon>
        <taxon>Suessiales</taxon>
        <taxon>Symbiodiniaceae</taxon>
        <taxon>Durusdinium</taxon>
    </lineage>
</organism>
<sequence>MHGKSAASKRFQSATAAVQGRGVSNKWQKAQKLAPLSQKVTPSIKTLVPELLESAGPKITVAARRSIFTHARAYLSNQHRTAEPVKMLLVKSVVAGTRVHNKQDLAVTNLKENVVEKQEERRRIQLEQEAQEAQEEEQAYHDGASTLANTGCLFDQVIKLERLAQLCKEDSVLIQKAVSSAQKCVRLLEDLKMATHEDDELLRVVQEAEPAQISSRLLQDLQSEIAAMREILNLAQEAAQEASPRNTEVLDLVGNICEEPVNY</sequence>
<evidence type="ECO:0000256" key="1">
    <source>
        <dbReference type="SAM" id="Coils"/>
    </source>
</evidence>
<evidence type="ECO:0000313" key="4">
    <source>
        <dbReference type="Proteomes" id="UP001642464"/>
    </source>
</evidence>
<reference evidence="3 4" key="1">
    <citation type="submission" date="2024-02" db="EMBL/GenBank/DDBJ databases">
        <authorList>
            <person name="Chen Y."/>
            <person name="Shah S."/>
            <person name="Dougan E. K."/>
            <person name="Thang M."/>
            <person name="Chan C."/>
        </authorList>
    </citation>
    <scope>NUCLEOTIDE SEQUENCE [LARGE SCALE GENOMIC DNA]</scope>
</reference>
<proteinExistence type="predicted"/>
<gene>
    <name evidence="3" type="ORF">SCF082_LOCUS53058</name>
</gene>